<evidence type="ECO:0000256" key="1">
    <source>
        <dbReference type="SAM" id="MobiDB-lite"/>
    </source>
</evidence>
<dbReference type="Gene3D" id="3.10.350.10">
    <property type="entry name" value="LysM domain"/>
    <property type="match status" value="1"/>
</dbReference>
<feature type="chain" id="PRO_5040785494" description="LysM domain-containing protein" evidence="2">
    <location>
        <begin position="20"/>
        <end position="473"/>
    </location>
</feature>
<feature type="compositionally biased region" description="Low complexity" evidence="1">
    <location>
        <begin position="263"/>
        <end position="396"/>
    </location>
</feature>
<dbReference type="EMBL" id="CAOQHR010000002">
    <property type="protein sequence ID" value="CAI6290257.1"/>
    <property type="molecule type" value="Genomic_DNA"/>
</dbReference>
<keyword evidence="2" id="KW-0732">Signal</keyword>
<feature type="signal peptide" evidence="2">
    <location>
        <begin position="1"/>
        <end position="19"/>
    </location>
</feature>
<comment type="caution">
    <text evidence="3">The sequence shown here is derived from an EMBL/GenBank/DDBJ whole genome shotgun (WGS) entry which is preliminary data.</text>
</comment>
<evidence type="ECO:0000313" key="4">
    <source>
        <dbReference type="Proteomes" id="UP001152607"/>
    </source>
</evidence>
<proteinExistence type="predicted"/>
<feature type="region of interest" description="Disordered" evidence="1">
    <location>
        <begin position="221"/>
        <end position="405"/>
    </location>
</feature>
<gene>
    <name evidence="3" type="ORF">PDIGIT_LOCUS2428</name>
</gene>
<evidence type="ECO:0008006" key="5">
    <source>
        <dbReference type="Google" id="ProtNLM"/>
    </source>
</evidence>
<protein>
    <recommendedName>
        <fullName evidence="5">LysM domain-containing protein</fullName>
    </recommendedName>
</protein>
<sequence>MKLITLAPLLLSGLPLALSQIPLGQEMKCSQAVWTDKAWNDAKEVMAGRGECMYYKGSRDPDLSGCGKGCEGGVEAVGCMAKYAQGIEDPKGDCMWGGNCICPKDVEWVGDLIVTIVTALGEFFQNIINAVVCSGILDAIVMTVDIGLSLIPGGAIASTAMRTGIRIAKSISEAGSDKTAFEDWFGAQCDGKKSGVDQVWKDWTGVGDDVLPSFPGGECLKSGKKKKNCKKEPSEEDDKKKEQEAKDKWEKEHNSSTKKTESKTSSSVSSTKSVPKSTSASTSSKASSSSSSSNKPSSTNASSTSKVSSSSSASSSKAASSTGASSSKVSSSTVTSSSKISSVSGTTSAKPSSSGASSSSKVSSSNVSSSSKVSSTVKSSSASKTGSATSSAASSEPSEEPEKPEAPVFVGAIKNCIKWHVVAAGQDCASTGLSTPELVELNTGLDSTCDNLMAGIAYCIEAGVEEATSGLGL</sequence>
<dbReference type="InterPro" id="IPR036779">
    <property type="entry name" value="LysM_dom_sf"/>
</dbReference>
<evidence type="ECO:0000313" key="3">
    <source>
        <dbReference type="EMBL" id="CAI6290257.1"/>
    </source>
</evidence>
<reference evidence="3" key="1">
    <citation type="submission" date="2023-01" db="EMBL/GenBank/DDBJ databases">
        <authorList>
            <person name="Van Ghelder C."/>
            <person name="Rancurel C."/>
        </authorList>
    </citation>
    <scope>NUCLEOTIDE SEQUENCE</scope>
    <source>
        <strain evidence="3">CNCM I-4278</strain>
    </source>
</reference>
<feature type="compositionally biased region" description="Basic and acidic residues" evidence="1">
    <location>
        <begin position="230"/>
        <end position="262"/>
    </location>
</feature>
<dbReference type="OrthoDB" id="3797265at2759"/>
<name>A0A9W4XQV8_9PLEO</name>
<dbReference type="AlphaFoldDB" id="A0A9W4XQV8"/>
<organism evidence="3 4">
    <name type="scientific">Periconia digitata</name>
    <dbReference type="NCBI Taxonomy" id="1303443"/>
    <lineage>
        <taxon>Eukaryota</taxon>
        <taxon>Fungi</taxon>
        <taxon>Dikarya</taxon>
        <taxon>Ascomycota</taxon>
        <taxon>Pezizomycotina</taxon>
        <taxon>Dothideomycetes</taxon>
        <taxon>Pleosporomycetidae</taxon>
        <taxon>Pleosporales</taxon>
        <taxon>Massarineae</taxon>
        <taxon>Periconiaceae</taxon>
        <taxon>Periconia</taxon>
    </lineage>
</organism>
<dbReference type="Proteomes" id="UP001152607">
    <property type="component" value="Unassembled WGS sequence"/>
</dbReference>
<keyword evidence="4" id="KW-1185">Reference proteome</keyword>
<evidence type="ECO:0000256" key="2">
    <source>
        <dbReference type="SAM" id="SignalP"/>
    </source>
</evidence>
<accession>A0A9W4XQV8</accession>